<organism evidence="2">
    <name type="scientific">Mycobacterium riyadhense</name>
    <dbReference type="NCBI Taxonomy" id="486698"/>
    <lineage>
        <taxon>Bacteria</taxon>
        <taxon>Bacillati</taxon>
        <taxon>Actinomycetota</taxon>
        <taxon>Actinomycetes</taxon>
        <taxon>Mycobacteriales</taxon>
        <taxon>Mycobacteriaceae</taxon>
        <taxon>Mycobacterium</taxon>
    </lineage>
</organism>
<name>A0A653F4B9_9MYCO</name>
<gene>
    <name evidence="2" type="ORF">BIN_B_05288</name>
</gene>
<evidence type="ECO:0000256" key="1">
    <source>
        <dbReference type="SAM" id="MobiDB-lite"/>
    </source>
</evidence>
<accession>A0A653F4B9</accession>
<proteinExistence type="predicted"/>
<reference evidence="2" key="1">
    <citation type="submission" date="2019-05" db="EMBL/GenBank/DDBJ databases">
        <authorList>
            <person name="Naeem R."/>
            <person name="Antony C."/>
            <person name="Guan Q."/>
        </authorList>
    </citation>
    <scope>NUCLEOTIDE SEQUENCE</scope>
    <source>
        <strain evidence="2">2</strain>
    </source>
</reference>
<feature type="region of interest" description="Disordered" evidence="1">
    <location>
        <begin position="1"/>
        <end position="44"/>
    </location>
</feature>
<sequence length="103" mass="10862">MQSAHRDSVDSLEAGRITREIINPSTRSRDRQAGPNRPGNPNRRAIAATAATCPCGSERVMVHAASAGTSACPFSVASIASIASAGSLDRLARVSWRTFLPSR</sequence>
<evidence type="ECO:0000313" key="2">
    <source>
        <dbReference type="EMBL" id="VTP03866.1"/>
    </source>
</evidence>
<protein>
    <submittedName>
        <fullName evidence="2">Uncharacterized protein</fullName>
    </submittedName>
</protein>
<dbReference type="AlphaFoldDB" id="A0A653F4B9"/>
<dbReference type="EMBL" id="LR589176">
    <property type="protein sequence ID" value="VTP03866.1"/>
    <property type="molecule type" value="Genomic_DNA"/>
</dbReference>